<feature type="region of interest" description="Disordered" evidence="5">
    <location>
        <begin position="304"/>
        <end position="334"/>
    </location>
</feature>
<evidence type="ECO:0000256" key="5">
    <source>
        <dbReference type="SAM" id="MobiDB-lite"/>
    </source>
</evidence>
<reference evidence="7" key="1">
    <citation type="submission" date="2021-04" db="EMBL/GenBank/DDBJ databases">
        <authorList>
            <person name="Zhang D.-C."/>
        </authorList>
    </citation>
    <scope>NUCLEOTIDE SEQUENCE</scope>
    <source>
        <strain evidence="7">CGMCC 1.15697</strain>
    </source>
</reference>
<proteinExistence type="predicted"/>
<dbReference type="AlphaFoldDB" id="A0A8J7SL57"/>
<dbReference type="InterPro" id="IPR050187">
    <property type="entry name" value="Lipid_Phosphate_FormReg"/>
</dbReference>
<keyword evidence="4" id="KW-0067">ATP-binding</keyword>
<organism evidence="7 8">
    <name type="scientific">Marivibrio halodurans</name>
    <dbReference type="NCBI Taxonomy" id="2039722"/>
    <lineage>
        <taxon>Bacteria</taxon>
        <taxon>Pseudomonadati</taxon>
        <taxon>Pseudomonadota</taxon>
        <taxon>Alphaproteobacteria</taxon>
        <taxon>Rhodospirillales</taxon>
        <taxon>Rhodospirillaceae</taxon>
        <taxon>Marivibrio</taxon>
    </lineage>
</organism>
<dbReference type="Proteomes" id="UP000672602">
    <property type="component" value="Unassembled WGS sequence"/>
</dbReference>
<dbReference type="Pfam" id="PF00781">
    <property type="entry name" value="DAGK_cat"/>
    <property type="match status" value="1"/>
</dbReference>
<evidence type="ECO:0000256" key="2">
    <source>
        <dbReference type="ARBA" id="ARBA00022741"/>
    </source>
</evidence>
<dbReference type="SMART" id="SM00046">
    <property type="entry name" value="DAGKc"/>
    <property type="match status" value="1"/>
</dbReference>
<dbReference type="Gene3D" id="3.40.50.10330">
    <property type="entry name" value="Probable inorganic polyphosphate/atp-NAD kinase, domain 1"/>
    <property type="match status" value="1"/>
</dbReference>
<dbReference type="InterPro" id="IPR017438">
    <property type="entry name" value="ATP-NAD_kinase_N"/>
</dbReference>
<dbReference type="InterPro" id="IPR001206">
    <property type="entry name" value="Diacylglycerol_kinase_cat_dom"/>
</dbReference>
<name>A0A8J7SL57_9PROT</name>
<dbReference type="PANTHER" id="PTHR12358:SF106">
    <property type="entry name" value="LIPID KINASE YEGS"/>
    <property type="match status" value="1"/>
</dbReference>
<keyword evidence="8" id="KW-1185">Reference proteome</keyword>
<dbReference type="PROSITE" id="PS50146">
    <property type="entry name" value="DAGK"/>
    <property type="match status" value="1"/>
</dbReference>
<evidence type="ECO:0000256" key="3">
    <source>
        <dbReference type="ARBA" id="ARBA00022777"/>
    </source>
</evidence>
<keyword evidence="2" id="KW-0547">Nucleotide-binding</keyword>
<sequence length="334" mass="35361">MSEKPANRARVAVIYNPAAGARQRGRLRRLLRRLRQEGHEVLVRRTEGPGDATRIAASLMPADVDVVLAAGGDGTINEVANGLIDRPLPLAIAPLGTANVLAWELGHGLTISGAARTVGRGHIVRIRPALAGERGFLLMASAGIDARVVAGVNSALKRRIGKLAYALVAFREILRPSSRRIELDIDGRVEHAALAVVTHAAHYAGPFVIAPDARLGDDHLSVVLVRDGRRVALLRCGLALLLNRIPRQAEVEILQARHVRFLGPPGEPVQSDGDVIGHMPMGVRVGDGELALIVADPTRVLGEQAGGPAVGQAGGPAPARDYREAGALTQEARY</sequence>
<dbReference type="GO" id="GO:0005524">
    <property type="term" value="F:ATP binding"/>
    <property type="evidence" value="ECO:0007669"/>
    <property type="project" value="UniProtKB-KW"/>
</dbReference>
<protein>
    <submittedName>
        <fullName evidence="7">Diacylglycerol kinase family lipid kinase</fullName>
    </submittedName>
</protein>
<feature type="domain" description="DAGKc" evidence="6">
    <location>
        <begin position="6"/>
        <end position="135"/>
    </location>
</feature>
<evidence type="ECO:0000256" key="1">
    <source>
        <dbReference type="ARBA" id="ARBA00022679"/>
    </source>
</evidence>
<gene>
    <name evidence="7" type="ORF">KAJ83_17875</name>
</gene>
<dbReference type="GO" id="GO:0005886">
    <property type="term" value="C:plasma membrane"/>
    <property type="evidence" value="ECO:0007669"/>
    <property type="project" value="TreeGrafter"/>
</dbReference>
<evidence type="ECO:0000313" key="8">
    <source>
        <dbReference type="Proteomes" id="UP000672602"/>
    </source>
</evidence>
<keyword evidence="1" id="KW-0808">Transferase</keyword>
<evidence type="ECO:0000313" key="7">
    <source>
        <dbReference type="EMBL" id="MBP5858893.1"/>
    </source>
</evidence>
<dbReference type="InterPro" id="IPR045540">
    <property type="entry name" value="YegS/DAGK_C"/>
</dbReference>
<dbReference type="Gene3D" id="2.60.200.40">
    <property type="match status" value="1"/>
</dbReference>
<feature type="compositionally biased region" description="Gly residues" evidence="5">
    <location>
        <begin position="304"/>
        <end position="314"/>
    </location>
</feature>
<keyword evidence="3 7" id="KW-0418">Kinase</keyword>
<dbReference type="Pfam" id="PF19279">
    <property type="entry name" value="YegS_C"/>
    <property type="match status" value="1"/>
</dbReference>
<dbReference type="RefSeq" id="WP_210683484.1">
    <property type="nucleotide sequence ID" value="NZ_JAGMWN010000012.1"/>
</dbReference>
<dbReference type="EMBL" id="JAGMWN010000012">
    <property type="protein sequence ID" value="MBP5858893.1"/>
    <property type="molecule type" value="Genomic_DNA"/>
</dbReference>
<evidence type="ECO:0000256" key="4">
    <source>
        <dbReference type="ARBA" id="ARBA00022840"/>
    </source>
</evidence>
<dbReference type="SUPFAM" id="SSF111331">
    <property type="entry name" value="NAD kinase/diacylglycerol kinase-like"/>
    <property type="match status" value="1"/>
</dbReference>
<dbReference type="GO" id="GO:0016301">
    <property type="term" value="F:kinase activity"/>
    <property type="evidence" value="ECO:0007669"/>
    <property type="project" value="UniProtKB-KW"/>
</dbReference>
<dbReference type="InterPro" id="IPR016064">
    <property type="entry name" value="NAD/diacylglycerol_kinase_sf"/>
</dbReference>
<dbReference type="PANTHER" id="PTHR12358">
    <property type="entry name" value="SPHINGOSINE KINASE"/>
    <property type="match status" value="1"/>
</dbReference>
<comment type="caution">
    <text evidence="7">The sequence shown here is derived from an EMBL/GenBank/DDBJ whole genome shotgun (WGS) entry which is preliminary data.</text>
</comment>
<accession>A0A8J7SL57</accession>
<evidence type="ECO:0000259" key="6">
    <source>
        <dbReference type="PROSITE" id="PS50146"/>
    </source>
</evidence>